<dbReference type="GO" id="GO:0005886">
    <property type="term" value="C:plasma membrane"/>
    <property type="evidence" value="ECO:0007669"/>
    <property type="project" value="UniProtKB-SubCell"/>
</dbReference>
<dbReference type="Pfam" id="PF00999">
    <property type="entry name" value="Na_H_Exchanger"/>
    <property type="match status" value="1"/>
</dbReference>
<dbReference type="PANTHER" id="PTHR10110:SF86">
    <property type="entry name" value="SODIUM_HYDROGEN EXCHANGER 7"/>
    <property type="match status" value="1"/>
</dbReference>
<dbReference type="Proteomes" id="UP000467124">
    <property type="component" value="Unassembled WGS sequence"/>
</dbReference>
<feature type="transmembrane region" description="Helical" evidence="10">
    <location>
        <begin position="157"/>
        <end position="175"/>
    </location>
</feature>
<comment type="caution">
    <text evidence="12">The sequence shown here is derived from an EMBL/GenBank/DDBJ whole genome shotgun (WGS) entry which is preliminary data.</text>
</comment>
<feature type="transmembrane region" description="Helical" evidence="10">
    <location>
        <begin position="268"/>
        <end position="294"/>
    </location>
</feature>
<accession>A0A7K2IPW7</accession>
<organism evidence="12 13">
    <name type="scientific">Nocardiopsis alba</name>
    <dbReference type="NCBI Taxonomy" id="53437"/>
    <lineage>
        <taxon>Bacteria</taxon>
        <taxon>Bacillati</taxon>
        <taxon>Actinomycetota</taxon>
        <taxon>Actinomycetes</taxon>
        <taxon>Streptosporangiales</taxon>
        <taxon>Nocardiopsidaceae</taxon>
        <taxon>Nocardiopsis</taxon>
    </lineage>
</organism>
<feature type="transmembrane region" description="Helical" evidence="10">
    <location>
        <begin position="31"/>
        <end position="51"/>
    </location>
</feature>
<dbReference type="GO" id="GO:0098719">
    <property type="term" value="P:sodium ion import across plasma membrane"/>
    <property type="evidence" value="ECO:0007669"/>
    <property type="project" value="TreeGrafter"/>
</dbReference>
<evidence type="ECO:0000313" key="13">
    <source>
        <dbReference type="Proteomes" id="UP000467124"/>
    </source>
</evidence>
<dbReference type="GO" id="GO:0015386">
    <property type="term" value="F:potassium:proton antiporter activity"/>
    <property type="evidence" value="ECO:0007669"/>
    <property type="project" value="TreeGrafter"/>
</dbReference>
<reference evidence="12 13" key="1">
    <citation type="journal article" date="2019" name="Nat. Commun.">
        <title>The antimicrobial potential of Streptomyces from insect microbiomes.</title>
        <authorList>
            <person name="Chevrette M.G."/>
            <person name="Carlson C.M."/>
            <person name="Ortega H.E."/>
            <person name="Thomas C."/>
            <person name="Ananiev G.E."/>
            <person name="Barns K.J."/>
            <person name="Book A.J."/>
            <person name="Cagnazzo J."/>
            <person name="Carlos C."/>
            <person name="Flanigan W."/>
            <person name="Grubbs K.J."/>
            <person name="Horn H.A."/>
            <person name="Hoffmann F.M."/>
            <person name="Klassen J.L."/>
            <person name="Knack J.J."/>
            <person name="Lewin G.R."/>
            <person name="McDonald B.R."/>
            <person name="Muller L."/>
            <person name="Melo W.G.P."/>
            <person name="Pinto-Tomas A.A."/>
            <person name="Schmitz A."/>
            <person name="Wendt-Pienkowski E."/>
            <person name="Wildman S."/>
            <person name="Zhao M."/>
            <person name="Zhang F."/>
            <person name="Bugni T.S."/>
            <person name="Andes D.R."/>
            <person name="Pupo M.T."/>
            <person name="Currie C.R."/>
        </authorList>
    </citation>
    <scope>NUCLEOTIDE SEQUENCE [LARGE SCALE GENOMIC DNA]</scope>
    <source>
        <strain evidence="12 13">SID5840</strain>
    </source>
</reference>
<evidence type="ECO:0000256" key="6">
    <source>
        <dbReference type="ARBA" id="ARBA00023053"/>
    </source>
</evidence>
<gene>
    <name evidence="12" type="ORF">GTW20_06930</name>
</gene>
<evidence type="ECO:0000256" key="5">
    <source>
        <dbReference type="ARBA" id="ARBA00022989"/>
    </source>
</evidence>
<feature type="transmembrane region" description="Helical" evidence="10">
    <location>
        <begin position="114"/>
        <end position="136"/>
    </location>
</feature>
<dbReference type="InterPro" id="IPR004705">
    <property type="entry name" value="Cation/H_exchanger_CPA1_bac"/>
</dbReference>
<keyword evidence="10" id="KW-0050">Antiport</keyword>
<keyword evidence="9 10" id="KW-0739">Sodium transport</keyword>
<dbReference type="PANTHER" id="PTHR10110">
    <property type="entry name" value="SODIUM/HYDROGEN EXCHANGER"/>
    <property type="match status" value="1"/>
</dbReference>
<dbReference type="RefSeq" id="WP_017533506.1">
    <property type="nucleotide sequence ID" value="NZ_BAZE01000005.1"/>
</dbReference>
<feature type="transmembrane region" description="Helical" evidence="10">
    <location>
        <begin position="57"/>
        <end position="74"/>
    </location>
</feature>
<evidence type="ECO:0000256" key="3">
    <source>
        <dbReference type="ARBA" id="ARBA00022475"/>
    </source>
</evidence>
<evidence type="ECO:0000313" key="12">
    <source>
        <dbReference type="EMBL" id="MYR32012.1"/>
    </source>
</evidence>
<evidence type="ECO:0000259" key="11">
    <source>
        <dbReference type="Pfam" id="PF00999"/>
    </source>
</evidence>
<feature type="domain" description="Cation/H+ exchanger transmembrane" evidence="11">
    <location>
        <begin position="14"/>
        <end position="404"/>
    </location>
</feature>
<feature type="transmembrane region" description="Helical" evidence="10">
    <location>
        <begin position="379"/>
        <end position="403"/>
    </location>
</feature>
<evidence type="ECO:0000256" key="4">
    <source>
        <dbReference type="ARBA" id="ARBA00022692"/>
    </source>
</evidence>
<keyword evidence="6 10" id="KW-0915">Sodium</keyword>
<comment type="caution">
    <text evidence="10">Lacks conserved residue(s) required for the propagation of feature annotation.</text>
</comment>
<dbReference type="EMBL" id="WWHY01000001">
    <property type="protein sequence ID" value="MYR32012.1"/>
    <property type="molecule type" value="Genomic_DNA"/>
</dbReference>
<dbReference type="AlphaFoldDB" id="A0A7K2IPW7"/>
<comment type="function">
    <text evidence="10">Na(+)/H(+) antiporter that extrudes sodium in exchange for external protons.</text>
</comment>
<keyword evidence="8 10" id="KW-0472">Membrane</keyword>
<comment type="subcellular location">
    <subcellularLocation>
        <location evidence="1 10">Cell membrane</location>
        <topology evidence="1 10">Multi-pass membrane protein</topology>
    </subcellularLocation>
</comment>
<evidence type="ECO:0000256" key="9">
    <source>
        <dbReference type="ARBA" id="ARBA00023201"/>
    </source>
</evidence>
<evidence type="ECO:0000256" key="1">
    <source>
        <dbReference type="ARBA" id="ARBA00004651"/>
    </source>
</evidence>
<dbReference type="Gene3D" id="6.10.140.1330">
    <property type="match status" value="1"/>
</dbReference>
<dbReference type="InterPro" id="IPR006153">
    <property type="entry name" value="Cation/H_exchanger_TM"/>
</dbReference>
<keyword evidence="3 10" id="KW-1003">Cell membrane</keyword>
<keyword evidence="2 10" id="KW-0813">Transport</keyword>
<keyword evidence="7 10" id="KW-0406">Ion transport</keyword>
<feature type="transmembrane region" description="Helical" evidence="10">
    <location>
        <begin position="6"/>
        <end position="24"/>
    </location>
</feature>
<name>A0A7K2IPW7_9ACTN</name>
<feature type="transmembrane region" description="Helical" evidence="10">
    <location>
        <begin position="86"/>
        <end position="108"/>
    </location>
</feature>
<feature type="transmembrane region" description="Helical" evidence="10">
    <location>
        <begin position="300"/>
        <end position="326"/>
    </location>
</feature>
<proteinExistence type="inferred from homology"/>
<dbReference type="GO" id="GO:0051453">
    <property type="term" value="P:regulation of intracellular pH"/>
    <property type="evidence" value="ECO:0007669"/>
    <property type="project" value="TreeGrafter"/>
</dbReference>
<keyword evidence="5 10" id="KW-1133">Transmembrane helix</keyword>
<dbReference type="NCBIfam" id="TIGR00831">
    <property type="entry name" value="a_cpa1"/>
    <property type="match status" value="1"/>
</dbReference>
<dbReference type="InterPro" id="IPR018422">
    <property type="entry name" value="Cation/H_exchanger_CPA1"/>
</dbReference>
<evidence type="ECO:0000256" key="10">
    <source>
        <dbReference type="RuleBase" id="RU366002"/>
    </source>
</evidence>
<dbReference type="GO" id="GO:0015385">
    <property type="term" value="F:sodium:proton antiporter activity"/>
    <property type="evidence" value="ECO:0007669"/>
    <property type="project" value="InterPro"/>
</dbReference>
<feature type="transmembrane region" description="Helical" evidence="10">
    <location>
        <begin position="187"/>
        <end position="205"/>
    </location>
</feature>
<keyword evidence="4 10" id="KW-0812">Transmembrane</keyword>
<sequence length="534" mass="57500">MNVEEYVIAALVVVIAVIVGQLISGRIRVPGSVVLVMVGMLLGVIPWMHSLSVSPEIILLVFLPPLIYNAAFFSSPKDMRDLMRPIIVMSVGVTLLTALGLASVIHLLLPDAGWPAAIALGAAIAPTDAVAASAILKRAGTPRRVLTILEGESLINDGVALTLFSLALTAMAHPLTPGDALLELGKVVVGGLAYGALIAVLVAWARVRMRDASLQLMTVLVTPFVAYIPAEMAGFSGVLAAVVAGFYLGTHGEGLLPPRVRLNGRTIWTALVGLLEATLFVLLGLQLDAVVLAVRESFGFVQLFLVALVVTATAMALRMTLMLFVVPIQRFVPKMPLGVSTFRERVAIGWSGMRGAISLAIALSLPTTLDGQAFPERGALIFIAGVVVMGTLVGQGTTLPWVLRRLGLTDEGTRQREYLRAEYEMGCAAVRKVDELFTEGDVDGRTADAMRERYSIRIGQVKSLLEAEEEKSELELHKAKKGLENRRAIHEQIIQSRRDALMDLYRSGTIDYDVFTRLNQDMDIRDGGSGQYGL</sequence>
<evidence type="ECO:0000256" key="8">
    <source>
        <dbReference type="ARBA" id="ARBA00023136"/>
    </source>
</evidence>
<evidence type="ECO:0000256" key="7">
    <source>
        <dbReference type="ARBA" id="ARBA00023065"/>
    </source>
</evidence>
<dbReference type="GeneID" id="91391665"/>
<comment type="similarity">
    <text evidence="10">Belongs to the monovalent cation:proton antiporter 1 (CPA1) transporter (TC 2.A.36) family.</text>
</comment>
<protein>
    <submittedName>
        <fullName evidence="12">Na+/H+ antiporter</fullName>
    </submittedName>
</protein>
<evidence type="ECO:0000256" key="2">
    <source>
        <dbReference type="ARBA" id="ARBA00022448"/>
    </source>
</evidence>